<dbReference type="AlphaFoldDB" id="A0A0D6ELN9"/>
<dbReference type="Gene3D" id="3.30.2380.10">
    <property type="entry name" value="CGI121/TPRKB"/>
    <property type="match status" value="1"/>
</dbReference>
<dbReference type="InterPro" id="IPR013926">
    <property type="entry name" value="CGI121/TPRKB"/>
</dbReference>
<evidence type="ECO:0000313" key="10">
    <source>
        <dbReference type="Proteomes" id="UP000243876"/>
    </source>
</evidence>
<dbReference type="EMBL" id="CENE01000007">
    <property type="protein sequence ID" value="CEQ40545.1"/>
    <property type="molecule type" value="Genomic_DNA"/>
</dbReference>
<evidence type="ECO:0000313" key="9">
    <source>
        <dbReference type="EMBL" id="CEQ40545.1"/>
    </source>
</evidence>
<keyword evidence="6 8" id="KW-0539">Nucleus</keyword>
<evidence type="ECO:0000256" key="8">
    <source>
        <dbReference type="RuleBase" id="RU004398"/>
    </source>
</evidence>
<dbReference type="GO" id="GO:0005634">
    <property type="term" value="C:nucleus"/>
    <property type="evidence" value="ECO:0007669"/>
    <property type="project" value="UniProtKB-SubCell"/>
</dbReference>
<organism evidence="9 10">
    <name type="scientific">Sporidiobolus salmonicolor</name>
    <name type="common">Yeast-like fungus</name>
    <name type="synonym">Sporobolomyces salmonicolor</name>
    <dbReference type="NCBI Taxonomy" id="5005"/>
    <lineage>
        <taxon>Eukaryota</taxon>
        <taxon>Fungi</taxon>
        <taxon>Dikarya</taxon>
        <taxon>Basidiomycota</taxon>
        <taxon>Pucciniomycotina</taxon>
        <taxon>Microbotryomycetes</taxon>
        <taxon>Sporidiobolales</taxon>
        <taxon>Sporidiobolaceae</taxon>
        <taxon>Sporobolomyces</taxon>
    </lineage>
</organism>
<dbReference type="PANTHER" id="PTHR15840">
    <property type="entry name" value="CGI-121 FAMILY MEMBER"/>
    <property type="match status" value="1"/>
</dbReference>
<dbReference type="GO" id="GO:0000408">
    <property type="term" value="C:EKC/KEOPS complex"/>
    <property type="evidence" value="ECO:0007669"/>
    <property type="project" value="TreeGrafter"/>
</dbReference>
<comment type="subcellular location">
    <subcellularLocation>
        <location evidence="1">Nucleus</location>
    </subcellularLocation>
</comment>
<comment type="function">
    <text evidence="7">Component of the EKC/KEOPS complex that is required for the formation of a threonylcarbamoyl group on adenosine at position 37 (t(6)A37) in tRNAs that read codons beginning with adenine. The complex is probably involved in the transfer of the threonylcarbamoyl moiety of threonylcarbamoyl-AMP (TC-AMP) to the N6 group of A37. CGI121 acts as an allosteric effector that regulates the t(6)A activity of the complex. The EKC/KEOPS complex also promotes both telomere uncapping and telomere elongation. The complex is required for efficient recruitment of transcriptional coactivators. CGI121 is not required for tRNA modification.</text>
</comment>
<evidence type="ECO:0000256" key="7">
    <source>
        <dbReference type="ARBA" id="ARBA00025043"/>
    </source>
</evidence>
<keyword evidence="5" id="KW-0819">tRNA processing</keyword>
<evidence type="ECO:0000256" key="6">
    <source>
        <dbReference type="ARBA" id="ARBA00023242"/>
    </source>
</evidence>
<keyword evidence="10" id="KW-1185">Reference proteome</keyword>
<dbReference type="InterPro" id="IPR036504">
    <property type="entry name" value="CGI121/TPRKB_sf"/>
</dbReference>
<protein>
    <recommendedName>
        <fullName evidence="4">EKC/KEOPS complex subunit CGI121</fullName>
    </recommendedName>
    <alternativeName>
        <fullName evidence="3">EKC/KEOPS complex subunit cgi121</fullName>
    </alternativeName>
</protein>
<dbReference type="PANTHER" id="PTHR15840:SF10">
    <property type="entry name" value="EKC_KEOPS COMPLEX SUBUNIT TPRKB"/>
    <property type="match status" value="1"/>
</dbReference>
<reference evidence="10" key="1">
    <citation type="submission" date="2015-02" db="EMBL/GenBank/DDBJ databases">
        <authorList>
            <person name="Gon?alves P."/>
        </authorList>
    </citation>
    <scope>NUCLEOTIDE SEQUENCE [LARGE SCALE GENOMIC DNA]</scope>
</reference>
<dbReference type="GO" id="GO:0002949">
    <property type="term" value="P:tRNA threonylcarbamoyladenosine modification"/>
    <property type="evidence" value="ECO:0007669"/>
    <property type="project" value="TreeGrafter"/>
</dbReference>
<name>A0A0D6ELN9_SPOSA</name>
<dbReference type="OrthoDB" id="329139at2759"/>
<dbReference type="SUPFAM" id="SSF143870">
    <property type="entry name" value="PF0523-like"/>
    <property type="match status" value="1"/>
</dbReference>
<accession>A0A0D6ELN9</accession>
<evidence type="ECO:0000256" key="5">
    <source>
        <dbReference type="ARBA" id="ARBA00022694"/>
    </source>
</evidence>
<evidence type="ECO:0000256" key="3">
    <source>
        <dbReference type="ARBA" id="ARBA00015316"/>
    </source>
</evidence>
<proteinExistence type="inferred from homology"/>
<dbReference type="Proteomes" id="UP000243876">
    <property type="component" value="Unassembled WGS sequence"/>
</dbReference>
<comment type="similarity">
    <text evidence="2 8">Belongs to the CGI121/TPRKB family.</text>
</comment>
<sequence length="253" mass="27600">METYPLDHTGTIVHLALFTGIKNAAALRQRLVHASTLPDDDNGTAERAAVDFAFIDAAMITSRLHVLTAIHQALLARSQGVLKTKTLHSEVIWMLEPGTNVRCSSTRPKAKPDDLASLVLSTQISDSLKHFGLSTSTSSLLLVRIVPSDPSASSGMPGGDEVLRRMHDVIEGKLASLELLGRLPEGGTNEKSIRKVRFFVWERPSRDALNSHREQTYKLNQDAVFSSLKQGSPEALQALDRLVISTVALKSVM</sequence>
<evidence type="ECO:0000256" key="4">
    <source>
        <dbReference type="ARBA" id="ARBA00016009"/>
    </source>
</evidence>
<evidence type="ECO:0000256" key="1">
    <source>
        <dbReference type="ARBA" id="ARBA00004123"/>
    </source>
</evidence>
<dbReference type="Pfam" id="PF08617">
    <property type="entry name" value="CGI-121"/>
    <property type="match status" value="2"/>
</dbReference>
<gene>
    <name evidence="9" type="primary">SPOSA6832_02185</name>
</gene>
<dbReference type="GO" id="GO:0005829">
    <property type="term" value="C:cytosol"/>
    <property type="evidence" value="ECO:0007669"/>
    <property type="project" value="TreeGrafter"/>
</dbReference>
<evidence type="ECO:0000256" key="2">
    <source>
        <dbReference type="ARBA" id="ARBA00005546"/>
    </source>
</evidence>